<name>A0A0R2I135_9LACO</name>
<dbReference type="RefSeq" id="WP_057740889.1">
    <property type="nucleotide sequence ID" value="NZ_JQBW01000009.1"/>
</dbReference>
<organism evidence="1 2">
    <name type="scientific">Limosilactobacillus secaliphilus</name>
    <dbReference type="NCBI Taxonomy" id="396268"/>
    <lineage>
        <taxon>Bacteria</taxon>
        <taxon>Bacillati</taxon>
        <taxon>Bacillota</taxon>
        <taxon>Bacilli</taxon>
        <taxon>Lactobacillales</taxon>
        <taxon>Lactobacillaceae</taxon>
        <taxon>Limosilactobacillus</taxon>
    </lineage>
</organism>
<accession>A0A0R2I135</accession>
<evidence type="ECO:0000313" key="2">
    <source>
        <dbReference type="Proteomes" id="UP000050934"/>
    </source>
</evidence>
<evidence type="ECO:0008006" key="3">
    <source>
        <dbReference type="Google" id="ProtNLM"/>
    </source>
</evidence>
<reference evidence="1 2" key="1">
    <citation type="journal article" date="2015" name="Genome Announc.">
        <title>Expanding the biotechnology potential of lactobacilli through comparative genomics of 213 strains and associated genera.</title>
        <authorList>
            <person name="Sun Z."/>
            <person name="Harris H.M."/>
            <person name="McCann A."/>
            <person name="Guo C."/>
            <person name="Argimon S."/>
            <person name="Zhang W."/>
            <person name="Yang X."/>
            <person name="Jeffery I.B."/>
            <person name="Cooney J.C."/>
            <person name="Kagawa T.F."/>
            <person name="Liu W."/>
            <person name="Song Y."/>
            <person name="Salvetti E."/>
            <person name="Wrobel A."/>
            <person name="Rasinkangas P."/>
            <person name="Parkhill J."/>
            <person name="Rea M.C."/>
            <person name="O'Sullivan O."/>
            <person name="Ritari J."/>
            <person name="Douillard F.P."/>
            <person name="Paul Ross R."/>
            <person name="Yang R."/>
            <person name="Briner A.E."/>
            <person name="Felis G.E."/>
            <person name="de Vos W.M."/>
            <person name="Barrangou R."/>
            <person name="Klaenhammer T.R."/>
            <person name="Caufield P.W."/>
            <person name="Cui Y."/>
            <person name="Zhang H."/>
            <person name="O'Toole P.W."/>
        </authorList>
    </citation>
    <scope>NUCLEOTIDE SEQUENCE [LARGE SCALE GENOMIC DNA]</scope>
    <source>
        <strain evidence="1 2">DSM 17896</strain>
    </source>
</reference>
<comment type="caution">
    <text evidence="1">The sequence shown here is derived from an EMBL/GenBank/DDBJ whole genome shotgun (WGS) entry which is preliminary data.</text>
</comment>
<proteinExistence type="predicted"/>
<dbReference type="PATRIC" id="fig|396268.3.peg.356"/>
<keyword evidence="2" id="KW-1185">Reference proteome</keyword>
<dbReference type="STRING" id="396268.IV45_GL000352"/>
<sequence length="298" mass="34752">MKLTQEQEHEITLAKHELTTKQARQAAKRLAALDAQVDSVQVRYLYGQALQADHQYTKAWRLIENDHDFYLANTQRQHFYLSVMLDNQLFISARLFANQLADQNMIADIQEAENQALATESATIAAREKNFYHLGDNSLHVQQERFEEAAKLPLANYLKAAQFVIRDPYVHPLLRSSVIQDLANLKIDRQLTFYWLDGQEYTVNPAKLKPLDQIPVVSRIISRLEAKYSQDDPLSFQSFIQTFHLQLILLYPRIEETIVDEDAWYEVLTSYSSTDNSDLIQQTYAWQRKLMKIIQKLM</sequence>
<dbReference type="Proteomes" id="UP000050934">
    <property type="component" value="Unassembled WGS sequence"/>
</dbReference>
<protein>
    <recommendedName>
        <fullName evidence="3">TPR repeat-containing protein</fullName>
    </recommendedName>
</protein>
<dbReference type="OrthoDB" id="1655898at2"/>
<dbReference type="EMBL" id="JQBW01000009">
    <property type="protein sequence ID" value="KRN58728.1"/>
    <property type="molecule type" value="Genomic_DNA"/>
</dbReference>
<evidence type="ECO:0000313" key="1">
    <source>
        <dbReference type="EMBL" id="KRN58728.1"/>
    </source>
</evidence>
<gene>
    <name evidence="1" type="ORF">IV45_GL000352</name>
</gene>
<dbReference type="AlphaFoldDB" id="A0A0R2I135"/>